<proteinExistence type="predicted"/>
<reference evidence="1 2" key="1">
    <citation type="journal article" date="2014" name="Agronomy (Basel)">
        <title>A Draft Genome Sequence for Ensete ventricosum, the Drought-Tolerant Tree Against Hunger.</title>
        <authorList>
            <person name="Harrison J."/>
            <person name="Moore K.A."/>
            <person name="Paszkiewicz K."/>
            <person name="Jones T."/>
            <person name="Grant M."/>
            <person name="Ambacheew D."/>
            <person name="Muzemil S."/>
            <person name="Studholme D.J."/>
        </authorList>
    </citation>
    <scope>NUCLEOTIDE SEQUENCE [LARGE SCALE GENOMIC DNA]</scope>
</reference>
<organism evidence="1 2">
    <name type="scientific">Ensete ventricosum</name>
    <name type="common">Abyssinian banana</name>
    <name type="synonym">Musa ensete</name>
    <dbReference type="NCBI Taxonomy" id="4639"/>
    <lineage>
        <taxon>Eukaryota</taxon>
        <taxon>Viridiplantae</taxon>
        <taxon>Streptophyta</taxon>
        <taxon>Embryophyta</taxon>
        <taxon>Tracheophyta</taxon>
        <taxon>Spermatophyta</taxon>
        <taxon>Magnoliopsida</taxon>
        <taxon>Liliopsida</taxon>
        <taxon>Zingiberales</taxon>
        <taxon>Musaceae</taxon>
        <taxon>Ensete</taxon>
    </lineage>
</organism>
<dbReference type="EMBL" id="AMZH03009827">
    <property type="protein sequence ID" value="RRT55989.1"/>
    <property type="molecule type" value="Genomic_DNA"/>
</dbReference>
<dbReference type="AlphaFoldDB" id="A0A426YW91"/>
<comment type="caution">
    <text evidence="1">The sequence shown here is derived from an EMBL/GenBank/DDBJ whole genome shotgun (WGS) entry which is preliminary data.</text>
</comment>
<feature type="non-terminal residue" evidence="1">
    <location>
        <position position="1"/>
    </location>
</feature>
<dbReference type="Proteomes" id="UP000287651">
    <property type="component" value="Unassembled WGS sequence"/>
</dbReference>
<gene>
    <name evidence="1" type="ORF">B296_00048116</name>
</gene>
<evidence type="ECO:0000313" key="2">
    <source>
        <dbReference type="Proteomes" id="UP000287651"/>
    </source>
</evidence>
<protein>
    <submittedName>
        <fullName evidence="1">Uncharacterized protein</fullName>
    </submittedName>
</protein>
<accession>A0A426YW91</accession>
<sequence length="62" mass="7132">VPDEDRIRSRQFRGTRSKFRGITTVQIRGGQHRAFLNHNVLVTALIQGHFRPVTIKHILANT</sequence>
<name>A0A426YW91_ENSVE</name>
<evidence type="ECO:0000313" key="1">
    <source>
        <dbReference type="EMBL" id="RRT55989.1"/>
    </source>
</evidence>